<dbReference type="GeneID" id="63845579"/>
<feature type="region of interest" description="Disordered" evidence="1">
    <location>
        <begin position="1"/>
        <end position="22"/>
    </location>
</feature>
<gene>
    <name evidence="2" type="ORF">K460DRAFT_279361</name>
</gene>
<feature type="compositionally biased region" description="Basic and acidic residues" evidence="1">
    <location>
        <begin position="497"/>
        <end position="513"/>
    </location>
</feature>
<dbReference type="Proteomes" id="UP000800039">
    <property type="component" value="Unassembled WGS sequence"/>
</dbReference>
<feature type="region of interest" description="Disordered" evidence="1">
    <location>
        <begin position="229"/>
        <end position="342"/>
    </location>
</feature>
<feature type="compositionally biased region" description="Basic residues" evidence="1">
    <location>
        <begin position="255"/>
        <end position="277"/>
    </location>
</feature>
<evidence type="ECO:0000256" key="1">
    <source>
        <dbReference type="SAM" id="MobiDB-lite"/>
    </source>
</evidence>
<comment type="caution">
    <text evidence="2">The sequence shown here is derived from an EMBL/GenBank/DDBJ whole genome shotgun (WGS) entry which is preliminary data.</text>
</comment>
<accession>A0A9P4LAW4</accession>
<organism evidence="2 3">
    <name type="scientific">Cucurbitaria berberidis CBS 394.84</name>
    <dbReference type="NCBI Taxonomy" id="1168544"/>
    <lineage>
        <taxon>Eukaryota</taxon>
        <taxon>Fungi</taxon>
        <taxon>Dikarya</taxon>
        <taxon>Ascomycota</taxon>
        <taxon>Pezizomycotina</taxon>
        <taxon>Dothideomycetes</taxon>
        <taxon>Pleosporomycetidae</taxon>
        <taxon>Pleosporales</taxon>
        <taxon>Pleosporineae</taxon>
        <taxon>Cucurbitariaceae</taxon>
        <taxon>Cucurbitaria</taxon>
    </lineage>
</organism>
<proteinExistence type="predicted"/>
<feature type="region of interest" description="Disordered" evidence="1">
    <location>
        <begin position="150"/>
        <end position="175"/>
    </location>
</feature>
<keyword evidence="3" id="KW-1185">Reference proteome</keyword>
<feature type="compositionally biased region" description="Acidic residues" evidence="1">
    <location>
        <begin position="288"/>
        <end position="302"/>
    </location>
</feature>
<evidence type="ECO:0000313" key="2">
    <source>
        <dbReference type="EMBL" id="KAF1847913.1"/>
    </source>
</evidence>
<reference evidence="2" key="1">
    <citation type="submission" date="2020-01" db="EMBL/GenBank/DDBJ databases">
        <authorList>
            <consortium name="DOE Joint Genome Institute"/>
            <person name="Haridas S."/>
            <person name="Albert R."/>
            <person name="Binder M."/>
            <person name="Bloem J."/>
            <person name="Labutti K."/>
            <person name="Salamov A."/>
            <person name="Andreopoulos B."/>
            <person name="Baker S.E."/>
            <person name="Barry K."/>
            <person name="Bills G."/>
            <person name="Bluhm B.H."/>
            <person name="Cannon C."/>
            <person name="Castanera R."/>
            <person name="Culley D.E."/>
            <person name="Daum C."/>
            <person name="Ezra D."/>
            <person name="Gonzalez J.B."/>
            <person name="Henrissat B."/>
            <person name="Kuo A."/>
            <person name="Liang C."/>
            <person name="Lipzen A."/>
            <person name="Lutzoni F."/>
            <person name="Magnuson J."/>
            <person name="Mondo S."/>
            <person name="Nolan M."/>
            <person name="Ohm R."/>
            <person name="Pangilinan J."/>
            <person name="Park H.-J."/>
            <person name="Ramirez L."/>
            <person name="Alfaro M."/>
            <person name="Sun H."/>
            <person name="Tritt A."/>
            <person name="Yoshinaga Y."/>
            <person name="Zwiers L.-H."/>
            <person name="Turgeon B.G."/>
            <person name="Goodwin S.B."/>
            <person name="Spatafora J.W."/>
            <person name="Crous P.W."/>
            <person name="Grigoriev I.V."/>
        </authorList>
    </citation>
    <scope>NUCLEOTIDE SEQUENCE</scope>
    <source>
        <strain evidence="2">CBS 394.84</strain>
    </source>
</reference>
<dbReference type="AlphaFoldDB" id="A0A9P4LAW4"/>
<feature type="compositionally biased region" description="Basic and acidic residues" evidence="1">
    <location>
        <begin position="163"/>
        <end position="175"/>
    </location>
</feature>
<name>A0A9P4LAW4_9PLEO</name>
<protein>
    <submittedName>
        <fullName evidence="2">Uncharacterized protein</fullName>
    </submittedName>
</protein>
<dbReference type="EMBL" id="ML976615">
    <property type="protein sequence ID" value="KAF1847913.1"/>
    <property type="molecule type" value="Genomic_DNA"/>
</dbReference>
<evidence type="ECO:0000313" key="3">
    <source>
        <dbReference type="Proteomes" id="UP000800039"/>
    </source>
</evidence>
<feature type="compositionally biased region" description="Polar residues" evidence="1">
    <location>
        <begin position="524"/>
        <end position="536"/>
    </location>
</feature>
<sequence>TVSTHRRCFIRSSTRKTSRQKHFARPAYPLKPFRLLHNSDMSAITPPSFVDDGGSFTKRIPHSLDPRHVAHWIDATGSDTSGYTGSFIDDGADMLLPHNAAPGFGQIDPRFYMQRKRKEGGKEEVWNDDVQKAVSGDIQRNLAKVRGLGGLEVKRHGRGAQGGEKKNKEKEKDTVKIVMPPTWGTFVIKTDDGRVIIVDREGEFDSGPQKATSERPAMWVKAASSIEMPSPTAVSMPPSPPKHRTSHSSEERRKRTDKRHSHEHKHRKSHHKHRISPRLKALTPIQESEYEEQGQPSAEEDAPSPTLFLMTGGASGWPSRTATSVATPAGSAPERYDSPGLNSLVKSRSHIRVPPGGWLSPPESLVKSVAASEQSWVGNGFEQAWEGDRSPRLERSETSHRSHTSEKSHRSHKSQKSQKQNLDNVSTRSYSTYRAPTVEDAPDTSSEEKRGYAKMTWGGSVKSNSVKDWGGSLKSGTAVDEKFTHSPAASQLDWGGDDGRSETSWDGYERVKTVSEASVAGTGSERSSLGSHGSRTSHAHSERRSQASRQSWGSEKARVDDDGWGGSQKRSDGGWGSSKRGSERSWKERQAVSEAKGSKYANGYDEDNETYLNENWGGTPVRVGKRRMRVAGWE</sequence>
<dbReference type="OrthoDB" id="3801238at2759"/>
<feature type="compositionally biased region" description="Basic and acidic residues" evidence="1">
    <location>
        <begin position="580"/>
        <end position="591"/>
    </location>
</feature>
<feature type="non-terminal residue" evidence="2">
    <location>
        <position position="1"/>
    </location>
</feature>
<feature type="region of interest" description="Disordered" evidence="1">
    <location>
        <begin position="369"/>
        <end position="620"/>
    </location>
</feature>
<feature type="compositionally biased region" description="Polar residues" evidence="1">
    <location>
        <begin position="421"/>
        <end position="434"/>
    </location>
</feature>
<dbReference type="RefSeq" id="XP_040790476.1">
    <property type="nucleotide sequence ID" value="XM_040928326.1"/>
</dbReference>
<feature type="compositionally biased region" description="Basic and acidic residues" evidence="1">
    <location>
        <begin position="386"/>
        <end position="408"/>
    </location>
</feature>